<proteinExistence type="predicted"/>
<gene>
    <name evidence="2" type="ORF">FGO68_gene5714</name>
</gene>
<organism evidence="2 3">
    <name type="scientific">Halteria grandinella</name>
    <dbReference type="NCBI Taxonomy" id="5974"/>
    <lineage>
        <taxon>Eukaryota</taxon>
        <taxon>Sar</taxon>
        <taxon>Alveolata</taxon>
        <taxon>Ciliophora</taxon>
        <taxon>Intramacronucleata</taxon>
        <taxon>Spirotrichea</taxon>
        <taxon>Stichotrichia</taxon>
        <taxon>Sporadotrichida</taxon>
        <taxon>Halteriidae</taxon>
        <taxon>Halteria</taxon>
    </lineage>
</organism>
<keyword evidence="1" id="KW-0812">Transmembrane</keyword>
<keyword evidence="1" id="KW-0472">Membrane</keyword>
<protein>
    <submittedName>
        <fullName evidence="2">Uncharacterized protein</fullName>
    </submittedName>
</protein>
<dbReference type="Proteomes" id="UP000785679">
    <property type="component" value="Unassembled WGS sequence"/>
</dbReference>
<evidence type="ECO:0000256" key="1">
    <source>
        <dbReference type="SAM" id="Phobius"/>
    </source>
</evidence>
<name>A0A8J8T7V3_HALGN</name>
<keyword evidence="1" id="KW-1133">Transmembrane helix</keyword>
<accession>A0A8J8T7V3</accession>
<evidence type="ECO:0000313" key="3">
    <source>
        <dbReference type="Proteomes" id="UP000785679"/>
    </source>
</evidence>
<dbReference type="AlphaFoldDB" id="A0A8J8T7V3"/>
<sequence length="168" mass="18861">MKTIVSPFFTKVAWVIGCSNMAMHQMVLLSFRNPTLEDQNESDLVLVRAIDEKLRKDQNLPTYTSQHLMDRAIMHQKTNALLLCMLGITHSLESVVATREFIIPIARRRVPHFIALCMLVNSIFFQSVSIYGTLISKDLSHAEQIVEATAIGDLMQVIGAVSLFLSSL</sequence>
<evidence type="ECO:0000313" key="2">
    <source>
        <dbReference type="EMBL" id="TNV84890.1"/>
    </source>
</evidence>
<comment type="caution">
    <text evidence="2">The sequence shown here is derived from an EMBL/GenBank/DDBJ whole genome shotgun (WGS) entry which is preliminary data.</text>
</comment>
<reference evidence="2" key="1">
    <citation type="submission" date="2019-06" db="EMBL/GenBank/DDBJ databases">
        <authorList>
            <person name="Zheng W."/>
        </authorList>
    </citation>
    <scope>NUCLEOTIDE SEQUENCE</scope>
    <source>
        <strain evidence="2">QDHG01</strain>
    </source>
</reference>
<feature type="transmembrane region" description="Helical" evidence="1">
    <location>
        <begin position="145"/>
        <end position="165"/>
    </location>
</feature>
<dbReference type="EMBL" id="RRYP01002330">
    <property type="protein sequence ID" value="TNV84890.1"/>
    <property type="molecule type" value="Genomic_DNA"/>
</dbReference>
<feature type="transmembrane region" description="Helical" evidence="1">
    <location>
        <begin position="110"/>
        <end position="133"/>
    </location>
</feature>
<keyword evidence="3" id="KW-1185">Reference proteome</keyword>